<dbReference type="Proteomes" id="UP000026915">
    <property type="component" value="Chromosome 6"/>
</dbReference>
<organism evidence="1 2">
    <name type="scientific">Theobroma cacao</name>
    <name type="common">Cacao</name>
    <name type="synonym">Cocoa</name>
    <dbReference type="NCBI Taxonomy" id="3641"/>
    <lineage>
        <taxon>Eukaryota</taxon>
        <taxon>Viridiplantae</taxon>
        <taxon>Streptophyta</taxon>
        <taxon>Embryophyta</taxon>
        <taxon>Tracheophyta</taxon>
        <taxon>Spermatophyta</taxon>
        <taxon>Magnoliopsida</taxon>
        <taxon>eudicotyledons</taxon>
        <taxon>Gunneridae</taxon>
        <taxon>Pentapetalae</taxon>
        <taxon>rosids</taxon>
        <taxon>malvids</taxon>
        <taxon>Malvales</taxon>
        <taxon>Malvaceae</taxon>
        <taxon>Byttnerioideae</taxon>
        <taxon>Theobroma</taxon>
    </lineage>
</organism>
<protein>
    <submittedName>
        <fullName evidence="1">Uncharacterized protein</fullName>
    </submittedName>
</protein>
<reference evidence="1 2" key="1">
    <citation type="journal article" date="2013" name="Genome Biol.">
        <title>The genome sequence of the most widely cultivated cacao type and its use to identify candidate genes regulating pod color.</title>
        <authorList>
            <person name="Motamayor J.C."/>
            <person name="Mockaitis K."/>
            <person name="Schmutz J."/>
            <person name="Haiminen N."/>
            <person name="Iii D.L."/>
            <person name="Cornejo O."/>
            <person name="Findley S.D."/>
            <person name="Zheng P."/>
            <person name="Utro F."/>
            <person name="Royaert S."/>
            <person name="Saski C."/>
            <person name="Jenkins J."/>
            <person name="Podicheti R."/>
            <person name="Zhao M."/>
            <person name="Scheffler B.E."/>
            <person name="Stack J.C."/>
            <person name="Feltus F.A."/>
            <person name="Mustiga G.M."/>
            <person name="Amores F."/>
            <person name="Phillips W."/>
            <person name="Marelli J.P."/>
            <person name="May G.D."/>
            <person name="Shapiro H."/>
            <person name="Ma J."/>
            <person name="Bustamante C.D."/>
            <person name="Schnell R.J."/>
            <person name="Main D."/>
            <person name="Gilbert D."/>
            <person name="Parida L."/>
            <person name="Kuhn D.N."/>
        </authorList>
    </citation>
    <scope>NUCLEOTIDE SEQUENCE [LARGE SCALE GENOMIC DNA]</scope>
    <source>
        <strain evidence="2">cv. Matina 1-6</strain>
    </source>
</reference>
<dbReference type="EMBL" id="CM001884">
    <property type="protein sequence ID" value="EOY27352.1"/>
    <property type="molecule type" value="Genomic_DNA"/>
</dbReference>
<dbReference type="InParanoid" id="A0A061GDW7"/>
<dbReference type="Gramene" id="EOY27352">
    <property type="protein sequence ID" value="EOY27352"/>
    <property type="gene ID" value="TCM_029217"/>
</dbReference>
<gene>
    <name evidence="1" type="ORF">TCM_029217</name>
</gene>
<dbReference type="HOGENOM" id="CLU_2403973_0_0_1"/>
<name>A0A061GDW7_THECC</name>
<dbReference type="AlphaFoldDB" id="A0A061GDW7"/>
<keyword evidence="2" id="KW-1185">Reference proteome</keyword>
<sequence length="93" mass="11000">MIVRYNSYQALKKERKQYRKRTERKGKILIDEVLEQHHPSVKSNGLILTVPEGHTNTKINCLVLNLHYYFPPFFMPLKSFYNFGKAFSFSSLC</sequence>
<evidence type="ECO:0000313" key="1">
    <source>
        <dbReference type="EMBL" id="EOY27352.1"/>
    </source>
</evidence>
<accession>A0A061GDW7</accession>
<proteinExistence type="predicted"/>
<evidence type="ECO:0000313" key="2">
    <source>
        <dbReference type="Proteomes" id="UP000026915"/>
    </source>
</evidence>